<reference evidence="1" key="1">
    <citation type="submission" date="2014-09" db="EMBL/GenBank/DDBJ databases">
        <authorList>
            <person name="Magalhaes I.L.F."/>
            <person name="Oliveira U."/>
            <person name="Santos F.R."/>
            <person name="Vidigal T.H.D.A."/>
            <person name="Brescovit A.D."/>
            <person name="Santos A.J."/>
        </authorList>
    </citation>
    <scope>NUCLEOTIDE SEQUENCE</scope>
    <source>
        <tissue evidence="1">Shoot tissue taken approximately 20 cm above the soil surface</tissue>
    </source>
</reference>
<protein>
    <submittedName>
        <fullName evidence="1">Uncharacterized protein</fullName>
    </submittedName>
</protein>
<proteinExistence type="predicted"/>
<evidence type="ECO:0000313" key="1">
    <source>
        <dbReference type="EMBL" id="JAD29280.1"/>
    </source>
</evidence>
<sequence>MSIYTAPESVQGVVYRLKKPSNLRI</sequence>
<organism evidence="1">
    <name type="scientific">Arundo donax</name>
    <name type="common">Giant reed</name>
    <name type="synonym">Donax arundinaceus</name>
    <dbReference type="NCBI Taxonomy" id="35708"/>
    <lineage>
        <taxon>Eukaryota</taxon>
        <taxon>Viridiplantae</taxon>
        <taxon>Streptophyta</taxon>
        <taxon>Embryophyta</taxon>
        <taxon>Tracheophyta</taxon>
        <taxon>Spermatophyta</taxon>
        <taxon>Magnoliopsida</taxon>
        <taxon>Liliopsida</taxon>
        <taxon>Poales</taxon>
        <taxon>Poaceae</taxon>
        <taxon>PACMAD clade</taxon>
        <taxon>Arundinoideae</taxon>
        <taxon>Arundineae</taxon>
        <taxon>Arundo</taxon>
    </lineage>
</organism>
<name>A0A0A8YXS1_ARUDO</name>
<accession>A0A0A8YXS1</accession>
<dbReference type="EMBL" id="GBRH01268615">
    <property type="protein sequence ID" value="JAD29280.1"/>
    <property type="molecule type" value="Transcribed_RNA"/>
</dbReference>
<dbReference type="AlphaFoldDB" id="A0A0A8YXS1"/>
<reference evidence="1" key="2">
    <citation type="journal article" date="2015" name="Data Brief">
        <title>Shoot transcriptome of the giant reed, Arundo donax.</title>
        <authorList>
            <person name="Barrero R.A."/>
            <person name="Guerrero F.D."/>
            <person name="Moolhuijzen P."/>
            <person name="Goolsby J.A."/>
            <person name="Tidwell J."/>
            <person name="Bellgard S.E."/>
            <person name="Bellgard M.I."/>
        </authorList>
    </citation>
    <scope>NUCLEOTIDE SEQUENCE</scope>
    <source>
        <tissue evidence="1">Shoot tissue taken approximately 20 cm above the soil surface</tissue>
    </source>
</reference>